<evidence type="ECO:0000256" key="1">
    <source>
        <dbReference type="ARBA" id="ARBA00004251"/>
    </source>
</evidence>
<dbReference type="Pfam" id="PF24518">
    <property type="entry name" value="Ig_CD22"/>
    <property type="match status" value="1"/>
</dbReference>
<dbReference type="PANTHER" id="PTHR46958">
    <property type="entry name" value="B-CELL RECEPTOR CD22"/>
    <property type="match status" value="1"/>
</dbReference>
<dbReference type="SMART" id="SM00409">
    <property type="entry name" value="IG"/>
    <property type="match status" value="6"/>
</dbReference>
<dbReference type="InterPro" id="IPR056386">
    <property type="entry name" value="Ig_CD22"/>
</dbReference>
<sequence>MRHLIWLLFLPGKAPSPCFLCNCNSPVKVPTSLITWTGACLYIPCSYEHCFSFYKRSLSNLTWYLNPKYSNKTKEFHGTVVYSNRDPISPAFQGRVQFQKDQDKYCSLQLSDLQPSENGTYGLRLIASSNANKWKWITRILVNVLDSPPAPEIEAPSEFRESTSAHVVCSIAYYCPDYKITLSWGGLLPHNPEIFTTSSVENIMTMNTLTFTPTWEDHGKNVTCQLSTPTGTLSSESSLVLHVKYAPRNVQLTVTPRQTIKEGDRVTLKCETNGSNPAVSVYNWKKDGLQLYQEQEQSWGFYAEADEHSGSYICEAANEIRTVPSPAVRIQVQYAPKDTRVELLTGSQIREGTMVIVSCFCKAVPPVSLYMWYWNGQHIESQTQKNLHFDKILSNQSGSYHCEPENEVGTSKSRAIMIDVLYSPKWVRITLETPHRILEGSAVTLNCSVGSSNPPVIKYRWYQDVRQYRETQEGILPFVASEEQSGNYSCAAENAVGSIQSSPVSVDVQYAPKGVNVVREPLGSIKEGDTVTLKCSVTRANPHALQYTWYKDNVLQGEGSDTLRLPAMKSADSGHYHCEAQNAVGSTVARPFPLDVWYAPRDVQMSVAPRGQIVEGMEVMLRCRADAQPAVLKYDWYRDGQWQEREVQDTLLIENVDVGISGHYHCRASNQISSGDSPPVLLYIRYNSRTIAKKAALGVGVGLAFLFLLALQEEASSPRACSGAYEQEEQEILLSRSEPRRRAPLKPQRPVSSVGCLNGASSEAINYATLQFPPS</sequence>
<feature type="region of interest" description="Disordered" evidence="16">
    <location>
        <begin position="736"/>
        <end position="757"/>
    </location>
</feature>
<dbReference type="InterPro" id="IPR013783">
    <property type="entry name" value="Ig-like_fold"/>
</dbReference>
<evidence type="ECO:0000256" key="4">
    <source>
        <dbReference type="ARBA" id="ARBA00022734"/>
    </source>
</evidence>
<dbReference type="GO" id="GO:0050859">
    <property type="term" value="P:negative regulation of B cell receptor signaling pathway"/>
    <property type="evidence" value="ECO:0007669"/>
    <property type="project" value="TreeGrafter"/>
</dbReference>
<reference evidence="19" key="4">
    <citation type="submission" date="2025-09" db="UniProtKB">
        <authorList>
            <consortium name="Ensembl"/>
        </authorList>
    </citation>
    <scope>IDENTIFICATION</scope>
</reference>
<evidence type="ECO:0000256" key="3">
    <source>
        <dbReference type="ARBA" id="ARBA00022729"/>
    </source>
</evidence>
<dbReference type="STRING" id="13735.ENSPSIP00000015559"/>
<evidence type="ECO:0000256" key="12">
    <source>
        <dbReference type="ARBA" id="ARBA00040106"/>
    </source>
</evidence>
<reference evidence="20" key="1">
    <citation type="submission" date="2011-10" db="EMBL/GenBank/DDBJ databases">
        <authorList>
            <consortium name="Soft-shell Turtle Genome Consortium"/>
        </authorList>
    </citation>
    <scope>NUCLEOTIDE SEQUENCE [LARGE SCALE GENOMIC DNA]</scope>
    <source>
        <strain evidence="20">Daiwa-1</strain>
    </source>
</reference>
<keyword evidence="5" id="KW-0677">Repeat</keyword>
<dbReference type="InterPro" id="IPR003599">
    <property type="entry name" value="Ig_sub"/>
</dbReference>
<evidence type="ECO:0000256" key="6">
    <source>
        <dbReference type="ARBA" id="ARBA00022889"/>
    </source>
</evidence>
<dbReference type="GO" id="GO:0030246">
    <property type="term" value="F:carbohydrate binding"/>
    <property type="evidence" value="ECO:0007669"/>
    <property type="project" value="UniProtKB-KW"/>
</dbReference>
<dbReference type="GO" id="GO:0055037">
    <property type="term" value="C:recycling endosome"/>
    <property type="evidence" value="ECO:0007669"/>
    <property type="project" value="TreeGrafter"/>
</dbReference>
<dbReference type="GO" id="GO:0009897">
    <property type="term" value="C:external side of plasma membrane"/>
    <property type="evidence" value="ECO:0007669"/>
    <property type="project" value="TreeGrafter"/>
</dbReference>
<keyword evidence="10" id="KW-0393">Immunoglobulin domain</keyword>
<dbReference type="Proteomes" id="UP000007267">
    <property type="component" value="Unassembled WGS sequence"/>
</dbReference>
<dbReference type="Gene3D" id="2.60.40.10">
    <property type="entry name" value="Immunoglobulins"/>
    <property type="match status" value="7"/>
</dbReference>
<keyword evidence="4" id="KW-0430">Lectin</keyword>
<evidence type="ECO:0000256" key="15">
    <source>
        <dbReference type="ARBA" id="ARBA00046458"/>
    </source>
</evidence>
<keyword evidence="20" id="KW-1185">Reference proteome</keyword>
<comment type="subcellular location">
    <subcellularLocation>
        <location evidence="1">Cell membrane</location>
        <topology evidence="1">Single-pass type I membrane protein</topology>
    </subcellularLocation>
</comment>
<reference evidence="19" key="3">
    <citation type="submission" date="2025-08" db="UniProtKB">
        <authorList>
            <consortium name="Ensembl"/>
        </authorList>
    </citation>
    <scope>IDENTIFICATION</scope>
</reference>
<dbReference type="GO" id="GO:0042609">
    <property type="term" value="F:CD4 receptor binding"/>
    <property type="evidence" value="ECO:0007669"/>
    <property type="project" value="TreeGrafter"/>
</dbReference>
<evidence type="ECO:0000256" key="14">
    <source>
        <dbReference type="ARBA" id="ARBA00045430"/>
    </source>
</evidence>
<evidence type="ECO:0000256" key="8">
    <source>
        <dbReference type="ARBA" id="ARBA00023157"/>
    </source>
</evidence>
<dbReference type="GO" id="GO:0005769">
    <property type="term" value="C:early endosome"/>
    <property type="evidence" value="ECO:0007669"/>
    <property type="project" value="TreeGrafter"/>
</dbReference>
<feature type="signal peptide" evidence="17">
    <location>
        <begin position="1"/>
        <end position="15"/>
    </location>
</feature>
<protein>
    <recommendedName>
        <fullName evidence="12">B-cell receptor CD22</fullName>
    </recommendedName>
    <alternativeName>
        <fullName evidence="13">Sialic acid-binding Ig-like lectin 2</fullName>
    </alternativeName>
</protein>
<dbReference type="Pfam" id="PF13927">
    <property type="entry name" value="Ig_3"/>
    <property type="match status" value="1"/>
</dbReference>
<keyword evidence="3 17" id="KW-0732">Signal</keyword>
<evidence type="ECO:0000256" key="9">
    <source>
        <dbReference type="ARBA" id="ARBA00023180"/>
    </source>
</evidence>
<dbReference type="PANTHER" id="PTHR46958:SF1">
    <property type="entry name" value="B-CELL RECEPTOR CD22"/>
    <property type="match status" value="1"/>
</dbReference>
<dbReference type="InterPro" id="IPR036179">
    <property type="entry name" value="Ig-like_dom_sf"/>
</dbReference>
<evidence type="ECO:0000256" key="5">
    <source>
        <dbReference type="ARBA" id="ARBA00022737"/>
    </source>
</evidence>
<keyword evidence="9" id="KW-0325">Glycoprotein</keyword>
<feature type="domain" description="Ig-like" evidence="18">
    <location>
        <begin position="600"/>
        <end position="683"/>
    </location>
</feature>
<evidence type="ECO:0000313" key="19">
    <source>
        <dbReference type="Ensembl" id="ENSPSIP00000015559.1"/>
    </source>
</evidence>
<feature type="domain" description="Ig-like" evidence="18">
    <location>
        <begin position="512"/>
        <end position="589"/>
    </location>
</feature>
<dbReference type="AlphaFoldDB" id="K7G5J8"/>
<dbReference type="Pfam" id="PF08205">
    <property type="entry name" value="C2-set_2"/>
    <property type="match status" value="1"/>
</dbReference>
<comment type="subunit">
    <text evidence="15">Predominantly monomer of isoform CD22-beta. Also found as heterodimer of isoform CD22-beta and a shorter isoform. Interacts with PTPN6/SHP-1, LYN, SYK, PIK3R1/PIK3R2 and PLCG1 upon phosphorylation. Interacts with GRB2, INPP5D and SHC1 upon phosphorylation. May form a complex with INPP5D/SHIP, GRB2 and SHC1.</text>
</comment>
<organism evidence="19 20">
    <name type="scientific">Pelodiscus sinensis</name>
    <name type="common">Chinese softshell turtle</name>
    <name type="synonym">Trionyx sinensis</name>
    <dbReference type="NCBI Taxonomy" id="13735"/>
    <lineage>
        <taxon>Eukaryota</taxon>
        <taxon>Metazoa</taxon>
        <taxon>Chordata</taxon>
        <taxon>Craniata</taxon>
        <taxon>Vertebrata</taxon>
        <taxon>Euteleostomi</taxon>
        <taxon>Archelosauria</taxon>
        <taxon>Testudinata</taxon>
        <taxon>Testudines</taxon>
        <taxon>Cryptodira</taxon>
        <taxon>Trionychia</taxon>
        <taxon>Trionychidae</taxon>
        <taxon>Pelodiscus</taxon>
    </lineage>
</organism>
<feature type="domain" description="Ig-like" evidence="18">
    <location>
        <begin position="424"/>
        <end position="505"/>
    </location>
</feature>
<keyword evidence="7" id="KW-0472">Membrane</keyword>
<dbReference type="GO" id="GO:0007155">
    <property type="term" value="P:cell adhesion"/>
    <property type="evidence" value="ECO:0007669"/>
    <property type="project" value="UniProtKB-KW"/>
</dbReference>
<dbReference type="InterPro" id="IPR007110">
    <property type="entry name" value="Ig-like_dom"/>
</dbReference>
<dbReference type="EMBL" id="AGCU01000843">
    <property type="status" value="NOT_ANNOTATED_CDS"/>
    <property type="molecule type" value="Genomic_DNA"/>
</dbReference>
<dbReference type="GeneTree" id="ENSGT01150000286924"/>
<comment type="function">
    <text evidence="14">Most highly expressed siglec (sialic acid-binding immunoglobulin-like lectin) on B-cells that plays a role in various aspects of B-cell biology including differentiation, antigen presentation, and trafficking to bone marrow. Binds to alpha 2,6-linked sialic acid residues of surface molecules such as CD22 itself, CD45 and IgM in a cis configuration. Can also bind to ligands on other cells as an adhesion molecule in a trans configuration. Acts as an inhibitory coreceptor on the surface of B-cells and inhibits B-cell receptor induced signaling, characterized by inhibition of the calcium mobilization and cellular activation. Mechanistically, the immunoreceptor tyrosine-based inhibitory motif domain is phosphorylated by the Src kinase LYN, which in turn leads to the recruitment of the protein tyrosine phosphatase 1/PTPN6, leading to the negative regulation of BCR signaling. If this negative signaling from is of sufficient strength, apoptosis of the B-cell can be induced.</text>
</comment>
<dbReference type="eggNOG" id="KOG4475">
    <property type="taxonomic scope" value="Eukaryota"/>
</dbReference>
<dbReference type="PROSITE" id="PS50835">
    <property type="entry name" value="IG_LIKE"/>
    <property type="match status" value="5"/>
</dbReference>
<evidence type="ECO:0000256" key="7">
    <source>
        <dbReference type="ARBA" id="ARBA00023136"/>
    </source>
</evidence>
<proteinExistence type="inferred from homology"/>
<dbReference type="InterPro" id="IPR013162">
    <property type="entry name" value="CD80_C2-set"/>
</dbReference>
<dbReference type="CDD" id="cd00096">
    <property type="entry name" value="Ig"/>
    <property type="match status" value="1"/>
</dbReference>
<evidence type="ECO:0000256" key="16">
    <source>
        <dbReference type="SAM" id="MobiDB-lite"/>
    </source>
</evidence>
<dbReference type="OMA" id="DWNNQDL"/>
<dbReference type="Ensembl" id="ENSPSIT00000015633.1">
    <property type="protein sequence ID" value="ENSPSIP00000015559.1"/>
    <property type="gene ID" value="ENSPSIG00000013747.1"/>
</dbReference>
<dbReference type="GO" id="GO:0019903">
    <property type="term" value="F:protein phosphatase binding"/>
    <property type="evidence" value="ECO:0007669"/>
    <property type="project" value="TreeGrafter"/>
</dbReference>
<evidence type="ECO:0000313" key="20">
    <source>
        <dbReference type="Proteomes" id="UP000007267"/>
    </source>
</evidence>
<dbReference type="SMART" id="SM00408">
    <property type="entry name" value="IGc2"/>
    <property type="match status" value="5"/>
</dbReference>
<dbReference type="Pfam" id="PF13895">
    <property type="entry name" value="Ig_2"/>
    <property type="match status" value="4"/>
</dbReference>
<reference evidence="20" key="2">
    <citation type="journal article" date="2013" name="Nat. Genet.">
        <title>The draft genomes of soft-shell turtle and green sea turtle yield insights into the development and evolution of the turtle-specific body plan.</title>
        <authorList>
            <person name="Wang Z."/>
            <person name="Pascual-Anaya J."/>
            <person name="Zadissa A."/>
            <person name="Li W."/>
            <person name="Niimura Y."/>
            <person name="Huang Z."/>
            <person name="Li C."/>
            <person name="White S."/>
            <person name="Xiong Z."/>
            <person name="Fang D."/>
            <person name="Wang B."/>
            <person name="Ming Y."/>
            <person name="Chen Y."/>
            <person name="Zheng Y."/>
            <person name="Kuraku S."/>
            <person name="Pignatelli M."/>
            <person name="Herrero J."/>
            <person name="Beal K."/>
            <person name="Nozawa M."/>
            <person name="Li Q."/>
            <person name="Wang J."/>
            <person name="Zhang H."/>
            <person name="Yu L."/>
            <person name="Shigenobu S."/>
            <person name="Wang J."/>
            <person name="Liu J."/>
            <person name="Flicek P."/>
            <person name="Searle S."/>
            <person name="Wang J."/>
            <person name="Kuratani S."/>
            <person name="Yin Y."/>
            <person name="Aken B."/>
            <person name="Zhang G."/>
            <person name="Irie N."/>
        </authorList>
    </citation>
    <scope>NUCLEOTIDE SEQUENCE [LARGE SCALE GENOMIC DNA]</scope>
    <source>
        <strain evidence="20">Daiwa-1</strain>
    </source>
</reference>
<keyword evidence="6" id="KW-0130">Cell adhesion</keyword>
<feature type="domain" description="Ig-like" evidence="18">
    <location>
        <begin position="247"/>
        <end position="331"/>
    </location>
</feature>
<name>K7G5J8_PELSI</name>
<keyword evidence="8" id="KW-1015">Disulfide bond</keyword>
<feature type="chain" id="PRO_5012249172" description="B-cell receptor CD22" evidence="17">
    <location>
        <begin position="16"/>
        <end position="775"/>
    </location>
</feature>
<evidence type="ECO:0000259" key="18">
    <source>
        <dbReference type="PROSITE" id="PS50835"/>
    </source>
</evidence>
<feature type="domain" description="Ig-like" evidence="18">
    <location>
        <begin position="336"/>
        <end position="417"/>
    </location>
</feature>
<evidence type="ECO:0000256" key="13">
    <source>
        <dbReference type="ARBA" id="ARBA00041781"/>
    </source>
</evidence>
<evidence type="ECO:0000256" key="11">
    <source>
        <dbReference type="ARBA" id="ARBA00038361"/>
    </source>
</evidence>
<dbReference type="HOGENOM" id="CLU_017949_0_0_1"/>
<evidence type="ECO:0000256" key="10">
    <source>
        <dbReference type="ARBA" id="ARBA00023319"/>
    </source>
</evidence>
<keyword evidence="2" id="KW-1003">Cell membrane</keyword>
<dbReference type="GO" id="GO:0033691">
    <property type="term" value="F:sialic acid binding"/>
    <property type="evidence" value="ECO:0007669"/>
    <property type="project" value="TreeGrafter"/>
</dbReference>
<dbReference type="InterPro" id="IPR003598">
    <property type="entry name" value="Ig_sub2"/>
</dbReference>
<evidence type="ECO:0000256" key="17">
    <source>
        <dbReference type="SAM" id="SignalP"/>
    </source>
</evidence>
<accession>K7G5J8</accession>
<evidence type="ECO:0000256" key="2">
    <source>
        <dbReference type="ARBA" id="ARBA00022475"/>
    </source>
</evidence>
<comment type="similarity">
    <text evidence="11">Belongs to the immunoglobulin superfamily. SIGLEC (sialic acid binding Ig-like lectin) family.</text>
</comment>
<dbReference type="GO" id="GO:0042113">
    <property type="term" value="P:B cell activation"/>
    <property type="evidence" value="ECO:0007669"/>
    <property type="project" value="TreeGrafter"/>
</dbReference>
<dbReference type="SUPFAM" id="SSF48726">
    <property type="entry name" value="Immunoglobulin"/>
    <property type="match status" value="6"/>
</dbReference>
<dbReference type="GO" id="GO:0070062">
    <property type="term" value="C:extracellular exosome"/>
    <property type="evidence" value="ECO:0007669"/>
    <property type="project" value="TreeGrafter"/>
</dbReference>
<dbReference type="GO" id="GO:0030888">
    <property type="term" value="P:regulation of B cell proliferation"/>
    <property type="evidence" value="ECO:0007669"/>
    <property type="project" value="TreeGrafter"/>
</dbReference>